<keyword evidence="4" id="KW-1185">Reference proteome</keyword>
<reference evidence="3" key="2">
    <citation type="submission" date="2021-08" db="EMBL/GenBank/DDBJ databases">
        <authorList>
            <person name="Eriksson T."/>
        </authorList>
    </citation>
    <scope>NUCLEOTIDE SEQUENCE</scope>
    <source>
        <strain evidence="3">Stoneville</strain>
        <tissue evidence="3">Whole head</tissue>
    </source>
</reference>
<sequence length="166" mass="17867">MRLFGFFVLVAMAAIFISGCDALPRLRRDTSRGLIPQINSIARKKANCFGFTINVSIGESLFSVSVHAIMRRCWFVLLAAATAAFSLYVPPPRDHDEIPACFWIVIYKRVPVPVTPPPPVVVPTQPPPSTTTAGEDIDERNTATPPATEAAAEGDAEAATEAAAEE</sequence>
<dbReference type="EMBL" id="JABDTM020027851">
    <property type="protein sequence ID" value="KAH0809880.1"/>
    <property type="molecule type" value="Genomic_DNA"/>
</dbReference>
<feature type="compositionally biased region" description="Acidic residues" evidence="1">
    <location>
        <begin position="152"/>
        <end position="166"/>
    </location>
</feature>
<feature type="region of interest" description="Disordered" evidence="1">
    <location>
        <begin position="118"/>
        <end position="166"/>
    </location>
</feature>
<comment type="caution">
    <text evidence="3">The sequence shown here is derived from an EMBL/GenBank/DDBJ whole genome shotgun (WGS) entry which is preliminary data.</text>
</comment>
<evidence type="ECO:0000313" key="3">
    <source>
        <dbReference type="EMBL" id="KAH0809880.1"/>
    </source>
</evidence>
<feature type="compositionally biased region" description="Pro residues" evidence="1">
    <location>
        <begin position="118"/>
        <end position="129"/>
    </location>
</feature>
<dbReference type="Proteomes" id="UP000719412">
    <property type="component" value="Unassembled WGS sequence"/>
</dbReference>
<evidence type="ECO:0000256" key="1">
    <source>
        <dbReference type="SAM" id="MobiDB-lite"/>
    </source>
</evidence>
<reference evidence="3" key="1">
    <citation type="journal article" date="2020" name="J Insects Food Feed">
        <title>The yellow mealworm (Tenebrio molitor) genome: a resource for the emerging insects as food and feed industry.</title>
        <authorList>
            <person name="Eriksson T."/>
            <person name="Andere A."/>
            <person name="Kelstrup H."/>
            <person name="Emery V."/>
            <person name="Picard C."/>
        </authorList>
    </citation>
    <scope>NUCLEOTIDE SEQUENCE</scope>
    <source>
        <strain evidence="3">Stoneville</strain>
        <tissue evidence="3">Whole head</tissue>
    </source>
</reference>
<protein>
    <submittedName>
        <fullName evidence="3">Uncharacterized protein</fullName>
    </submittedName>
</protein>
<feature type="compositionally biased region" description="Low complexity" evidence="1">
    <location>
        <begin position="142"/>
        <end position="151"/>
    </location>
</feature>
<dbReference type="PROSITE" id="PS51257">
    <property type="entry name" value="PROKAR_LIPOPROTEIN"/>
    <property type="match status" value="1"/>
</dbReference>
<organism evidence="3 4">
    <name type="scientific">Tenebrio molitor</name>
    <name type="common">Yellow mealworm beetle</name>
    <dbReference type="NCBI Taxonomy" id="7067"/>
    <lineage>
        <taxon>Eukaryota</taxon>
        <taxon>Metazoa</taxon>
        <taxon>Ecdysozoa</taxon>
        <taxon>Arthropoda</taxon>
        <taxon>Hexapoda</taxon>
        <taxon>Insecta</taxon>
        <taxon>Pterygota</taxon>
        <taxon>Neoptera</taxon>
        <taxon>Endopterygota</taxon>
        <taxon>Coleoptera</taxon>
        <taxon>Polyphaga</taxon>
        <taxon>Cucujiformia</taxon>
        <taxon>Tenebrionidae</taxon>
        <taxon>Tenebrio</taxon>
    </lineage>
</organism>
<keyword evidence="2" id="KW-0732">Signal</keyword>
<feature type="signal peptide" evidence="2">
    <location>
        <begin position="1"/>
        <end position="22"/>
    </location>
</feature>
<proteinExistence type="predicted"/>
<accession>A0A8J6H895</accession>
<evidence type="ECO:0000313" key="4">
    <source>
        <dbReference type="Proteomes" id="UP000719412"/>
    </source>
</evidence>
<gene>
    <name evidence="3" type="ORF">GEV33_012912</name>
</gene>
<name>A0A8J6H895_TENMO</name>
<dbReference type="AlphaFoldDB" id="A0A8J6H895"/>
<evidence type="ECO:0000256" key="2">
    <source>
        <dbReference type="SAM" id="SignalP"/>
    </source>
</evidence>
<feature type="chain" id="PRO_5035209437" evidence="2">
    <location>
        <begin position="23"/>
        <end position="166"/>
    </location>
</feature>